<dbReference type="RefSeq" id="XP_007317041.1">
    <property type="nucleotide sequence ID" value="XM_007316979.1"/>
</dbReference>
<dbReference type="AlphaFoldDB" id="F8NS35"/>
<dbReference type="HOGENOM" id="CLU_2759377_0_0_1"/>
<dbReference type="KEGG" id="sla:SERLADRAFT_464420"/>
<dbReference type="Proteomes" id="UP000008064">
    <property type="component" value="Unassembled WGS sequence"/>
</dbReference>
<organism>
    <name type="scientific">Serpula lacrymans var. lacrymans (strain S7.9)</name>
    <name type="common">Dry rot fungus</name>
    <dbReference type="NCBI Taxonomy" id="578457"/>
    <lineage>
        <taxon>Eukaryota</taxon>
        <taxon>Fungi</taxon>
        <taxon>Dikarya</taxon>
        <taxon>Basidiomycota</taxon>
        <taxon>Agaricomycotina</taxon>
        <taxon>Agaricomycetes</taxon>
        <taxon>Agaricomycetidae</taxon>
        <taxon>Boletales</taxon>
        <taxon>Coniophorineae</taxon>
        <taxon>Serpulaceae</taxon>
        <taxon>Serpula</taxon>
    </lineage>
</organism>
<accession>F8NS35</accession>
<evidence type="ECO:0000313" key="1">
    <source>
        <dbReference type="EMBL" id="EGO26868.1"/>
    </source>
</evidence>
<gene>
    <name evidence="1" type="ORF">SERLADRAFT_464420</name>
</gene>
<proteinExistence type="predicted"/>
<sequence>MPANNEGQQGLFSAHPSSANVSVVDSCWYCNTYGCIIHRATSHRHGILANMWLWELGKLQIRNSVALRSQ</sequence>
<name>F8NS35_SERL9</name>
<dbReference type="GeneID" id="18818737"/>
<protein>
    <submittedName>
        <fullName evidence="1">Uncharacterized protein</fullName>
    </submittedName>
</protein>
<reference evidence="1" key="1">
    <citation type="submission" date="2011-04" db="EMBL/GenBank/DDBJ databases">
        <title>Evolution of plant cell wall degrading machinery underlies the functional diversity of forest fungi.</title>
        <authorList>
            <consortium name="US DOE Joint Genome Institute (JGI-PGF)"/>
            <person name="Eastwood D.C."/>
            <person name="Floudas D."/>
            <person name="Binder M."/>
            <person name="Majcherczyk A."/>
            <person name="Schneider P."/>
            <person name="Aerts A."/>
            <person name="Asiegbu F.O."/>
            <person name="Baker S.E."/>
            <person name="Barry K."/>
            <person name="Bendiksby M."/>
            <person name="Blumentritt M."/>
            <person name="Coutinho P.M."/>
            <person name="Cullen D."/>
            <person name="Cullen D."/>
            <person name="Gathman A."/>
            <person name="Goodell B."/>
            <person name="Henrissat B."/>
            <person name="Ihrmark K."/>
            <person name="Kauserud H."/>
            <person name="Kohler A."/>
            <person name="LaButti K."/>
            <person name="Lapidus A."/>
            <person name="Lavin J.L."/>
            <person name="Lee Y.-H."/>
            <person name="Lindquist E."/>
            <person name="Lilly W."/>
            <person name="Lucas S."/>
            <person name="Morin E."/>
            <person name="Murat C."/>
            <person name="Oguiza J.A."/>
            <person name="Park J."/>
            <person name="Pisabarro A.G."/>
            <person name="Riley R."/>
            <person name="Rosling A."/>
            <person name="Salamov A."/>
            <person name="Schmidt O."/>
            <person name="Schmutz J."/>
            <person name="Skrede I."/>
            <person name="Stenlid J."/>
            <person name="Wiebenga A."/>
            <person name="Xie X."/>
            <person name="Kues U."/>
            <person name="Hibbett D.S."/>
            <person name="Hoffmeister D."/>
            <person name="Hogberg N."/>
            <person name="Martin F."/>
            <person name="Grigoriev I.V."/>
            <person name="Watkinson S.C."/>
        </authorList>
    </citation>
    <scope>NUCLEOTIDE SEQUENCE</scope>
    <source>
        <strain evidence="1">S7.9</strain>
    </source>
</reference>
<dbReference type="EMBL" id="GL945432">
    <property type="protein sequence ID" value="EGO26868.1"/>
    <property type="molecule type" value="Genomic_DNA"/>
</dbReference>